<evidence type="ECO:0000313" key="10">
    <source>
        <dbReference type="Proteomes" id="UP000886744"/>
    </source>
</evidence>
<dbReference type="GO" id="GO:0022900">
    <property type="term" value="P:electron transport chain"/>
    <property type="evidence" value="ECO:0007669"/>
    <property type="project" value="UniProtKB-UniRule"/>
</dbReference>
<dbReference type="InterPro" id="IPR003667">
    <property type="entry name" value="NqrDE/RnfAE"/>
</dbReference>
<evidence type="ECO:0000256" key="1">
    <source>
        <dbReference type="ARBA" id="ARBA00004127"/>
    </source>
</evidence>
<dbReference type="InterPro" id="IPR011293">
    <property type="entry name" value="Ion_transpt_RnfA/RsxA"/>
</dbReference>
<dbReference type="HAMAP" id="MF_00459">
    <property type="entry name" value="RsxA_RnfA"/>
    <property type="match status" value="1"/>
</dbReference>
<keyword evidence="7 8" id="KW-0472">Membrane</keyword>
<protein>
    <recommendedName>
        <fullName evidence="8">Ion-translocating oxidoreductase complex subunit A</fullName>
        <ecNumber evidence="8">7.-.-.-</ecNumber>
    </recommendedName>
    <alternativeName>
        <fullName evidence="8">Rnf electron transport complex subunit A</fullName>
    </alternativeName>
</protein>
<keyword evidence="4 8" id="KW-1278">Translocase</keyword>
<feature type="transmembrane region" description="Helical" evidence="8">
    <location>
        <begin position="42"/>
        <end position="64"/>
    </location>
</feature>
<evidence type="ECO:0000313" key="9">
    <source>
        <dbReference type="EMBL" id="HIR63393.1"/>
    </source>
</evidence>
<comment type="similarity">
    <text evidence="8">Belongs to the NqrDE/RnfAE family.</text>
</comment>
<dbReference type="EC" id="7.-.-.-" evidence="8"/>
<dbReference type="PANTHER" id="PTHR30335">
    <property type="entry name" value="INTEGRAL MEMBRANE PROTEIN OF SOXR-REDUCING COMPLEX"/>
    <property type="match status" value="1"/>
</dbReference>
<dbReference type="InterPro" id="IPR050133">
    <property type="entry name" value="NqrDE/RnfAE_oxidrdctase"/>
</dbReference>
<keyword evidence="3 8" id="KW-0812">Transmembrane</keyword>
<reference evidence="9" key="2">
    <citation type="journal article" date="2021" name="PeerJ">
        <title>Extensive microbial diversity within the chicken gut microbiome revealed by metagenomics and culture.</title>
        <authorList>
            <person name="Gilroy R."/>
            <person name="Ravi A."/>
            <person name="Getino M."/>
            <person name="Pursley I."/>
            <person name="Horton D.L."/>
            <person name="Alikhan N.F."/>
            <person name="Baker D."/>
            <person name="Gharbi K."/>
            <person name="Hall N."/>
            <person name="Watson M."/>
            <person name="Adriaenssens E.M."/>
            <person name="Foster-Nyarko E."/>
            <person name="Jarju S."/>
            <person name="Secka A."/>
            <person name="Antonio M."/>
            <person name="Oren A."/>
            <person name="Chaudhuri R.R."/>
            <person name="La Ragione R."/>
            <person name="Hildebrand F."/>
            <person name="Pallen M.J."/>
        </authorList>
    </citation>
    <scope>NUCLEOTIDE SEQUENCE</scope>
    <source>
        <strain evidence="9">ChiHjej13B12-12457</strain>
    </source>
</reference>
<comment type="caution">
    <text evidence="9">The sequence shown here is derived from an EMBL/GenBank/DDBJ whole genome shotgun (WGS) entry which is preliminary data.</text>
</comment>
<dbReference type="Proteomes" id="UP000886744">
    <property type="component" value="Unassembled WGS sequence"/>
</dbReference>
<keyword evidence="5 8" id="KW-0249">Electron transport</keyword>
<dbReference type="NCBIfam" id="TIGR01943">
    <property type="entry name" value="rnfA"/>
    <property type="match status" value="1"/>
</dbReference>
<proteinExistence type="inferred from homology"/>
<accession>A0A9D1E2J3</accession>
<dbReference type="GO" id="GO:0012505">
    <property type="term" value="C:endomembrane system"/>
    <property type="evidence" value="ECO:0007669"/>
    <property type="project" value="UniProtKB-SubCell"/>
</dbReference>
<feature type="transmembrane region" description="Helical" evidence="8">
    <location>
        <begin position="142"/>
        <end position="162"/>
    </location>
</feature>
<keyword evidence="6 8" id="KW-1133">Transmembrane helix</keyword>
<dbReference type="PANTHER" id="PTHR30335:SF0">
    <property type="entry name" value="ION-TRANSLOCATING OXIDOREDUCTASE COMPLEX SUBUNIT A"/>
    <property type="match status" value="1"/>
</dbReference>
<feature type="transmembrane region" description="Helical" evidence="8">
    <location>
        <begin position="174"/>
        <end position="195"/>
    </location>
</feature>
<evidence type="ECO:0000256" key="6">
    <source>
        <dbReference type="ARBA" id="ARBA00022989"/>
    </source>
</evidence>
<dbReference type="AlphaFoldDB" id="A0A9D1E2J3"/>
<dbReference type="Pfam" id="PF02508">
    <property type="entry name" value="Rnf-Nqr"/>
    <property type="match status" value="1"/>
</dbReference>
<keyword evidence="2 8" id="KW-0813">Transport</keyword>
<name>A0A9D1E2J3_9BACT</name>
<keyword evidence="8" id="KW-1003">Cell membrane</keyword>
<feature type="transmembrane region" description="Helical" evidence="8">
    <location>
        <begin position="98"/>
        <end position="122"/>
    </location>
</feature>
<gene>
    <name evidence="8" type="primary">rnfA</name>
    <name evidence="9" type="ORF">IAC94_07740</name>
</gene>
<dbReference type="PIRSF" id="PIRSF006102">
    <property type="entry name" value="NQR_DE"/>
    <property type="match status" value="1"/>
</dbReference>
<evidence type="ECO:0000256" key="8">
    <source>
        <dbReference type="HAMAP-Rule" id="MF_00459"/>
    </source>
</evidence>
<evidence type="ECO:0000256" key="4">
    <source>
        <dbReference type="ARBA" id="ARBA00022967"/>
    </source>
</evidence>
<comment type="subunit">
    <text evidence="8">The complex is composed of six subunits: RnfA, RnfB, RnfC, RnfD, RnfE and RnfG.</text>
</comment>
<feature type="transmembrane region" description="Helical" evidence="8">
    <location>
        <begin position="6"/>
        <end position="30"/>
    </location>
</feature>
<evidence type="ECO:0000256" key="3">
    <source>
        <dbReference type="ARBA" id="ARBA00022692"/>
    </source>
</evidence>
<comment type="function">
    <text evidence="8">Part of a membrane-bound complex that couples electron transfer with translocation of ions across the membrane.</text>
</comment>
<evidence type="ECO:0000256" key="7">
    <source>
        <dbReference type="ARBA" id="ARBA00023136"/>
    </source>
</evidence>
<evidence type="ECO:0000256" key="2">
    <source>
        <dbReference type="ARBA" id="ARBA00022448"/>
    </source>
</evidence>
<dbReference type="GO" id="GO:0005886">
    <property type="term" value="C:plasma membrane"/>
    <property type="evidence" value="ECO:0007669"/>
    <property type="project" value="UniProtKB-SubCell"/>
</dbReference>
<reference evidence="9" key="1">
    <citation type="submission" date="2020-10" db="EMBL/GenBank/DDBJ databases">
        <authorList>
            <person name="Gilroy R."/>
        </authorList>
    </citation>
    <scope>NUCLEOTIDE SEQUENCE</scope>
    <source>
        <strain evidence="9">ChiHjej13B12-12457</strain>
    </source>
</reference>
<dbReference type="EMBL" id="DVHI01000096">
    <property type="protein sequence ID" value="HIR63393.1"/>
    <property type="molecule type" value="Genomic_DNA"/>
</dbReference>
<comment type="subcellular location">
    <subcellularLocation>
        <location evidence="8">Cell membrane</location>
        <topology evidence="8">Multi-pass membrane protein</topology>
    </subcellularLocation>
    <subcellularLocation>
        <location evidence="1">Endomembrane system</location>
        <topology evidence="1">Multi-pass membrane protein</topology>
    </subcellularLocation>
</comment>
<evidence type="ECO:0000256" key="5">
    <source>
        <dbReference type="ARBA" id="ARBA00022982"/>
    </source>
</evidence>
<sequence>MEYLIIIISAIFVNNIVLSQFLGICPFLGVSNKVSTATGMSAAVVFVITLSTLVTYLLHYYVLVPLGIEFMMTIVFILVIAALVQMVEIILKKISPSLYQALGIFLPLITTNCTVLGVAINVVTKEFTFGGEAHLLNLGETVVYAASSALGFGVAMVLFAGIREQMELIGVPKAFKGTPIALITAGILAMAFMGFSGLV</sequence>
<feature type="transmembrane region" description="Helical" evidence="8">
    <location>
        <begin position="70"/>
        <end position="91"/>
    </location>
</feature>
<organism evidence="9 10">
    <name type="scientific">Candidatus Coprenecus avistercoris</name>
    <dbReference type="NCBI Taxonomy" id="2840730"/>
    <lineage>
        <taxon>Bacteria</taxon>
        <taxon>Pseudomonadati</taxon>
        <taxon>Bacteroidota</taxon>
        <taxon>Bacteroidia</taxon>
        <taxon>Bacteroidales</taxon>
        <taxon>Rikenellaceae</taxon>
        <taxon>Rikenellaceae incertae sedis</taxon>
        <taxon>Candidatus Coprenecus</taxon>
    </lineage>
</organism>